<accession>A0A1D8GLN3</accession>
<evidence type="ECO:0000313" key="3">
    <source>
        <dbReference type="Proteomes" id="UP000095743"/>
    </source>
</evidence>
<protein>
    <recommendedName>
        <fullName evidence="1">pPIWI-RE RNaseH domain-containing protein</fullName>
    </recommendedName>
</protein>
<keyword evidence="3" id="KW-1185">Reference proteome</keyword>
<dbReference type="AlphaFoldDB" id="A0A1D8GLN3"/>
<dbReference type="EMBL" id="CP017269">
    <property type="protein sequence ID" value="AOT71827.1"/>
    <property type="molecule type" value="Genomic_DNA"/>
</dbReference>
<dbReference type="STRING" id="1424294.Gferi_21195"/>
<proteinExistence type="predicted"/>
<dbReference type="Proteomes" id="UP000095743">
    <property type="component" value="Chromosome"/>
</dbReference>
<gene>
    <name evidence="2" type="ORF">Gferi_21195</name>
</gene>
<organism evidence="2 3">
    <name type="scientific">Geosporobacter ferrireducens</name>
    <dbReference type="NCBI Taxonomy" id="1424294"/>
    <lineage>
        <taxon>Bacteria</taxon>
        <taxon>Bacillati</taxon>
        <taxon>Bacillota</taxon>
        <taxon>Clostridia</taxon>
        <taxon>Peptostreptococcales</taxon>
        <taxon>Thermotaleaceae</taxon>
        <taxon>Geosporobacter</taxon>
    </lineage>
</organism>
<feature type="domain" description="pPIWI-RE RNaseH" evidence="1">
    <location>
        <begin position="27"/>
        <end position="293"/>
    </location>
</feature>
<name>A0A1D8GLN3_9FIRM</name>
<evidence type="ECO:0000313" key="2">
    <source>
        <dbReference type="EMBL" id="AOT71827.1"/>
    </source>
</evidence>
<dbReference type="InterPro" id="IPR024996">
    <property type="entry name" value="RNaseH_pPIWI_RE"/>
</dbReference>
<evidence type="ECO:0000259" key="1">
    <source>
        <dbReference type="Pfam" id="PF13032"/>
    </source>
</evidence>
<dbReference type="Pfam" id="PF13032">
    <property type="entry name" value="RNaseH_pPIWI_RE"/>
    <property type="match status" value="1"/>
</dbReference>
<dbReference type="KEGG" id="gfe:Gferi_21195"/>
<reference evidence="2 3" key="1">
    <citation type="submission" date="2016-09" db="EMBL/GenBank/DDBJ databases">
        <title>Genomic analysis reveals versatility of anaerobic energy metabolism of Geosporobacter ferrireducens IRF9 of phylum Firmicutes.</title>
        <authorList>
            <person name="Kim S.-J."/>
        </authorList>
    </citation>
    <scope>NUCLEOTIDE SEQUENCE [LARGE SCALE GENOMIC DNA]</scope>
    <source>
        <strain evidence="2 3">IRF9</strain>
    </source>
</reference>
<sequence>MYRQLGYLYPLKNKKRLNEANLSVPAMGIWIVNYKKTIYGNTERFPGFVKTDFEKGQIRVDCGFFTRPNLLYWEACLEFQKMPGKKEAKDDIKKAMFSSIKSKMLELINTHKKPILVLIKSDGTSRQIWKFVSDTELSKVERLNKYTLKRLCFDNLDSNNDVFLDRKENGIRIIRVRNNEEVPDYLTEEKEDGNTKSLTGIYQYKDIFWSIAPAPNDKLFQNTRYAISKVTHPTKECKRPAMIEIYPIHLKEGDDPADWVYLTHVLRKAAHQYRETLRMPLPLHLAQKLEEYMG</sequence>